<sequence>MDTMSRSCDGGSVIKQDVGWEANKRERKGDGEELKGTKGRSNEGRDGSHHAFPTLSTTKQITLSQMRVFYAPHIEQSVVRVAYDNTKTYKKCVCKTDEAVIVDGSNSGEGNRLVTVYVFQVLDFQV</sequence>
<comment type="caution">
    <text evidence="2">The sequence shown here is derived from an EMBL/GenBank/DDBJ whole genome shotgun (WGS) entry which is preliminary data.</text>
</comment>
<organism evidence="2 3">
    <name type="scientific">Pleurotus eryngii</name>
    <name type="common">Boletus of the steppes</name>
    <dbReference type="NCBI Taxonomy" id="5323"/>
    <lineage>
        <taxon>Eukaryota</taxon>
        <taxon>Fungi</taxon>
        <taxon>Dikarya</taxon>
        <taxon>Basidiomycota</taxon>
        <taxon>Agaricomycotina</taxon>
        <taxon>Agaricomycetes</taxon>
        <taxon>Agaricomycetidae</taxon>
        <taxon>Agaricales</taxon>
        <taxon>Pleurotineae</taxon>
        <taxon>Pleurotaceae</taxon>
        <taxon>Pleurotus</taxon>
    </lineage>
</organism>
<evidence type="ECO:0000313" key="2">
    <source>
        <dbReference type="EMBL" id="KAF9490713.1"/>
    </source>
</evidence>
<feature type="compositionally biased region" description="Basic and acidic residues" evidence="1">
    <location>
        <begin position="22"/>
        <end position="49"/>
    </location>
</feature>
<proteinExistence type="predicted"/>
<evidence type="ECO:0000313" key="3">
    <source>
        <dbReference type="Proteomes" id="UP000807025"/>
    </source>
</evidence>
<reference evidence="2" key="1">
    <citation type="submission" date="2020-11" db="EMBL/GenBank/DDBJ databases">
        <authorList>
            <consortium name="DOE Joint Genome Institute"/>
            <person name="Ahrendt S."/>
            <person name="Riley R."/>
            <person name="Andreopoulos W."/>
            <person name="Labutti K."/>
            <person name="Pangilinan J."/>
            <person name="Ruiz-Duenas F.J."/>
            <person name="Barrasa J.M."/>
            <person name="Sanchez-Garcia M."/>
            <person name="Camarero S."/>
            <person name="Miyauchi S."/>
            <person name="Serrano A."/>
            <person name="Linde D."/>
            <person name="Babiker R."/>
            <person name="Drula E."/>
            <person name="Ayuso-Fernandez I."/>
            <person name="Pacheco R."/>
            <person name="Padilla G."/>
            <person name="Ferreira P."/>
            <person name="Barriuso J."/>
            <person name="Kellner H."/>
            <person name="Castanera R."/>
            <person name="Alfaro M."/>
            <person name="Ramirez L."/>
            <person name="Pisabarro A.G."/>
            <person name="Kuo A."/>
            <person name="Tritt A."/>
            <person name="Lipzen A."/>
            <person name="He G."/>
            <person name="Yan M."/>
            <person name="Ng V."/>
            <person name="Cullen D."/>
            <person name="Martin F."/>
            <person name="Rosso M.-N."/>
            <person name="Henrissat B."/>
            <person name="Hibbett D."/>
            <person name="Martinez A.T."/>
            <person name="Grigoriev I.V."/>
        </authorList>
    </citation>
    <scope>NUCLEOTIDE SEQUENCE</scope>
    <source>
        <strain evidence="2">ATCC 90797</strain>
    </source>
</reference>
<gene>
    <name evidence="2" type="ORF">BDN71DRAFT_1434497</name>
</gene>
<dbReference type="AlphaFoldDB" id="A0A9P5ZMD1"/>
<accession>A0A9P5ZMD1</accession>
<feature type="region of interest" description="Disordered" evidence="1">
    <location>
        <begin position="1"/>
        <end position="56"/>
    </location>
</feature>
<name>A0A9P5ZMD1_PLEER</name>
<evidence type="ECO:0000256" key="1">
    <source>
        <dbReference type="SAM" id="MobiDB-lite"/>
    </source>
</evidence>
<dbReference type="EMBL" id="MU154635">
    <property type="protein sequence ID" value="KAF9490713.1"/>
    <property type="molecule type" value="Genomic_DNA"/>
</dbReference>
<dbReference type="Proteomes" id="UP000807025">
    <property type="component" value="Unassembled WGS sequence"/>
</dbReference>
<protein>
    <submittedName>
        <fullName evidence="2">Uncharacterized protein</fullName>
    </submittedName>
</protein>
<keyword evidence="3" id="KW-1185">Reference proteome</keyword>